<dbReference type="EMBL" id="BK016147">
    <property type="protein sequence ID" value="DAF98440.1"/>
    <property type="molecule type" value="Genomic_DNA"/>
</dbReference>
<evidence type="ECO:0000313" key="1">
    <source>
        <dbReference type="EMBL" id="DAF98440.1"/>
    </source>
</evidence>
<name>A0A8S5UVD0_9CAUD</name>
<sequence length="114" mass="12321">MNIIQINANENGGRPPLQSWHGAPPAEYAIVPDALDTSVFYNFMGFVKLELDGSTVTAMTGNQEALDAYRASLPKPVEPEPTTEERVAALEAASDRLDAQATYTAMMTDTLMEG</sequence>
<accession>A0A8S5UVD0</accession>
<reference evidence="1" key="1">
    <citation type="journal article" date="2021" name="Proc. Natl. Acad. Sci. U.S.A.">
        <title>A Catalog of Tens of Thousands of Viruses from Human Metagenomes Reveals Hidden Associations with Chronic Diseases.</title>
        <authorList>
            <person name="Tisza M.J."/>
            <person name="Buck C.B."/>
        </authorList>
    </citation>
    <scope>NUCLEOTIDE SEQUENCE</scope>
    <source>
        <strain evidence="1">Ctwfx1</strain>
    </source>
</reference>
<proteinExistence type="predicted"/>
<protein>
    <submittedName>
        <fullName evidence="1">Uncharacterized protein</fullName>
    </submittedName>
</protein>
<organism evidence="1">
    <name type="scientific">Siphoviridae sp. ctwfx1</name>
    <dbReference type="NCBI Taxonomy" id="2825732"/>
    <lineage>
        <taxon>Viruses</taxon>
        <taxon>Duplodnaviria</taxon>
        <taxon>Heunggongvirae</taxon>
        <taxon>Uroviricota</taxon>
        <taxon>Caudoviricetes</taxon>
    </lineage>
</organism>